<dbReference type="Pfam" id="PF07196">
    <property type="entry name" value="Flagellin_IN"/>
    <property type="match status" value="1"/>
</dbReference>
<evidence type="ECO:0000256" key="2">
    <source>
        <dbReference type="ARBA" id="ARBA00011255"/>
    </source>
</evidence>
<comment type="caution">
    <text evidence="8">The sequence shown here is derived from an EMBL/GenBank/DDBJ whole genome shotgun (WGS) entry which is preliminary data.</text>
</comment>
<dbReference type="Pfam" id="PF07195">
    <property type="entry name" value="FliD_C"/>
    <property type="match status" value="1"/>
</dbReference>
<dbReference type="GO" id="GO:0009421">
    <property type="term" value="C:bacterial-type flagellum filament cap"/>
    <property type="evidence" value="ECO:0007669"/>
    <property type="project" value="InterPro"/>
</dbReference>
<dbReference type="RefSeq" id="WP_110526119.1">
    <property type="nucleotide sequence ID" value="NZ_QKOE01000011.1"/>
</dbReference>
<keyword evidence="8" id="KW-0282">Flagellum</keyword>
<gene>
    <name evidence="8" type="ORF">DNK49_14810</name>
</gene>
<evidence type="ECO:0000256" key="3">
    <source>
        <dbReference type="ARBA" id="ARBA00023054"/>
    </source>
</evidence>
<keyword evidence="4 5" id="KW-0975">Bacterial flagellum</keyword>
<dbReference type="Pfam" id="PF02465">
    <property type="entry name" value="FliD_N"/>
    <property type="match status" value="1"/>
</dbReference>
<evidence type="ECO:0000256" key="1">
    <source>
        <dbReference type="ARBA" id="ARBA00009764"/>
    </source>
</evidence>
<dbReference type="GO" id="GO:0071973">
    <property type="term" value="P:bacterial-type flagellum-dependent cell motility"/>
    <property type="evidence" value="ECO:0007669"/>
    <property type="project" value="TreeGrafter"/>
</dbReference>
<evidence type="ECO:0000313" key="8">
    <source>
        <dbReference type="EMBL" id="PZA15738.1"/>
    </source>
</evidence>
<dbReference type="AlphaFoldDB" id="A0A323V6E9"/>
<dbReference type="OrthoDB" id="5980200at2"/>
<evidence type="ECO:0000313" key="9">
    <source>
        <dbReference type="Proteomes" id="UP000248259"/>
    </source>
</evidence>
<dbReference type="PANTHER" id="PTHR30288:SF0">
    <property type="entry name" value="FLAGELLAR HOOK-ASSOCIATED PROTEIN 2"/>
    <property type="match status" value="1"/>
</dbReference>
<dbReference type="InterPro" id="IPR010810">
    <property type="entry name" value="Flagellin_hook_IN_motif"/>
</dbReference>
<protein>
    <recommendedName>
        <fullName evidence="5">Flagellar hook-associated protein 2</fullName>
        <shortName evidence="5">HAP2</shortName>
    </recommendedName>
    <alternativeName>
        <fullName evidence="5">Flagellar cap protein</fullName>
    </alternativeName>
</protein>
<dbReference type="PANTHER" id="PTHR30288">
    <property type="entry name" value="FLAGELLAR CAP/ASSEMBLY PROTEIN FLID"/>
    <property type="match status" value="1"/>
</dbReference>
<dbReference type="InterPro" id="IPR010809">
    <property type="entry name" value="FliD_C"/>
</dbReference>
<dbReference type="InterPro" id="IPR003481">
    <property type="entry name" value="FliD_N"/>
</dbReference>
<evidence type="ECO:0000256" key="4">
    <source>
        <dbReference type="ARBA" id="ARBA00023143"/>
    </source>
</evidence>
<organism evidence="8 9">
    <name type="scientific">Parazoarcus communis SWub3 = DSM 12120</name>
    <dbReference type="NCBI Taxonomy" id="1121029"/>
    <lineage>
        <taxon>Bacteria</taxon>
        <taxon>Pseudomonadati</taxon>
        <taxon>Pseudomonadota</taxon>
        <taxon>Betaproteobacteria</taxon>
        <taxon>Rhodocyclales</taxon>
        <taxon>Zoogloeaceae</taxon>
        <taxon>Parazoarcus</taxon>
    </lineage>
</organism>
<keyword evidence="5" id="KW-0964">Secreted</keyword>
<dbReference type="EMBL" id="QKOE01000011">
    <property type="protein sequence ID" value="PZA15738.1"/>
    <property type="molecule type" value="Genomic_DNA"/>
</dbReference>
<keyword evidence="8" id="KW-0969">Cilium</keyword>
<comment type="function">
    <text evidence="5">Required for morphogenesis and for the elongation of the flagellar filament by facilitating polymerization of the flagellin monomers at the tip of growing filament. Forms a capping structure, which prevents flagellin subunits (transported through the central channel of the flagellum) from leaking out without polymerization at the distal end.</text>
</comment>
<dbReference type="GO" id="GO:0005576">
    <property type="term" value="C:extracellular region"/>
    <property type="evidence" value="ECO:0007669"/>
    <property type="project" value="UniProtKB-SubCell"/>
</dbReference>
<feature type="domain" description="Flagellar hook-associated protein 2 C-terminal" evidence="7">
    <location>
        <begin position="232"/>
        <end position="454"/>
    </location>
</feature>
<dbReference type="Proteomes" id="UP000248259">
    <property type="component" value="Unassembled WGS sequence"/>
</dbReference>
<proteinExistence type="inferred from homology"/>
<keyword evidence="8" id="KW-0966">Cell projection</keyword>
<comment type="similarity">
    <text evidence="1 5">Belongs to the FliD family.</text>
</comment>
<evidence type="ECO:0000256" key="5">
    <source>
        <dbReference type="RuleBase" id="RU362066"/>
    </source>
</evidence>
<dbReference type="InterPro" id="IPR040026">
    <property type="entry name" value="FliD"/>
</dbReference>
<keyword evidence="3" id="KW-0175">Coiled coil</keyword>
<dbReference type="GO" id="GO:0007155">
    <property type="term" value="P:cell adhesion"/>
    <property type="evidence" value="ECO:0007669"/>
    <property type="project" value="InterPro"/>
</dbReference>
<comment type="subcellular location">
    <subcellularLocation>
        <location evidence="5">Secreted</location>
    </subcellularLocation>
    <subcellularLocation>
        <location evidence="5">Bacterial flagellum</location>
    </subcellularLocation>
</comment>
<reference evidence="8 9" key="1">
    <citation type="submission" date="2018-06" db="EMBL/GenBank/DDBJ databases">
        <title>Azoarcus communis strain SWub3 genome.</title>
        <authorList>
            <person name="Zorraquino Salvo V."/>
            <person name="Toubiana D."/>
            <person name="Blumwald E."/>
        </authorList>
    </citation>
    <scope>NUCLEOTIDE SEQUENCE [LARGE SCALE GENOMIC DNA]</scope>
    <source>
        <strain evidence="8 9">SWub3</strain>
    </source>
</reference>
<feature type="domain" description="Flagellar hook-associated protein 2 N-terminal" evidence="6">
    <location>
        <begin position="10"/>
        <end position="106"/>
    </location>
</feature>
<name>A0A323V6E9_9RHOO</name>
<evidence type="ECO:0000259" key="6">
    <source>
        <dbReference type="Pfam" id="PF02465"/>
    </source>
</evidence>
<keyword evidence="9" id="KW-1185">Reference proteome</keyword>
<sequence length="471" mass="48875">MAITANGIGSGLDINSLVSQLMALEQRPLTTMATKEASYQAKLSAFGQVKSVLSAFQTSLTGLKDAAKFTATKATVGSDAGFTASSTSTAAASSYAVKVEQLATTQRIATSASSTFAPDTSVVSTGELTINFGTYTAGPPAGFAADTDRVVTLEFSGSTIEDLRDAINADSTLGIKASLVDNGTAKQLVFTGTGTGAEKAFSLSGTGSLAALQYSPDATTTSSDTVYNLQSAQDAIVDIDGIRISRGSNTVNDAIEGVTLSLTKATSTAANLTIADDRSQAKGAIDSFIKAYNETLSTLKNLTGYDAEKGTSSTLTGDATARGIQNQLRNLVGSALGGLGNTTRLSEIGITFQRDGTLKADSTKLDAALADPARNVAEFFAGKDDVKGFADTLSTRLDDLLGTSGMLNSRTDGINASIKALDKQRENLLTRLESVEKRYRAQFTALDTMIASMSQTSTYLTQQLANLPKIG</sequence>
<dbReference type="GO" id="GO:0009424">
    <property type="term" value="C:bacterial-type flagellum hook"/>
    <property type="evidence" value="ECO:0007669"/>
    <property type="project" value="UniProtKB-UniRule"/>
</dbReference>
<accession>A0A323V6E9</accession>
<comment type="subunit">
    <text evidence="2 5">Homopentamer.</text>
</comment>
<evidence type="ECO:0000259" key="7">
    <source>
        <dbReference type="Pfam" id="PF07195"/>
    </source>
</evidence>